<keyword evidence="3" id="KW-1185">Reference proteome</keyword>
<evidence type="ECO:0000256" key="1">
    <source>
        <dbReference type="SAM" id="MobiDB-lite"/>
    </source>
</evidence>
<sequence>MARGMRPSASFFCSRSALSPPSSLPLSRALASSFVAHDFAPLSTFPSSRIGNYDILIEVESRSLPTVKVDFLPFARLSDPIIAVRLRSPLRSKVTPF</sequence>
<protein>
    <submittedName>
        <fullName evidence="2">Uncharacterized protein</fullName>
    </submittedName>
</protein>
<proteinExistence type="predicted"/>
<gene>
    <name evidence="2" type="ORF">MA16_Dca000181</name>
</gene>
<dbReference type="AlphaFoldDB" id="A0A2I0WT51"/>
<accession>A0A2I0WT51</accession>
<dbReference type="Proteomes" id="UP000233837">
    <property type="component" value="Unassembled WGS sequence"/>
</dbReference>
<feature type="region of interest" description="Disordered" evidence="1">
    <location>
        <begin position="1"/>
        <end position="20"/>
    </location>
</feature>
<evidence type="ECO:0000313" key="3">
    <source>
        <dbReference type="Proteomes" id="UP000233837"/>
    </source>
</evidence>
<organism evidence="2 3">
    <name type="scientific">Dendrobium catenatum</name>
    <dbReference type="NCBI Taxonomy" id="906689"/>
    <lineage>
        <taxon>Eukaryota</taxon>
        <taxon>Viridiplantae</taxon>
        <taxon>Streptophyta</taxon>
        <taxon>Embryophyta</taxon>
        <taxon>Tracheophyta</taxon>
        <taxon>Spermatophyta</taxon>
        <taxon>Magnoliopsida</taxon>
        <taxon>Liliopsida</taxon>
        <taxon>Asparagales</taxon>
        <taxon>Orchidaceae</taxon>
        <taxon>Epidendroideae</taxon>
        <taxon>Malaxideae</taxon>
        <taxon>Dendrobiinae</taxon>
        <taxon>Dendrobium</taxon>
    </lineage>
</organism>
<dbReference type="EMBL" id="KZ502442">
    <property type="protein sequence ID" value="PKU78838.1"/>
    <property type="molecule type" value="Genomic_DNA"/>
</dbReference>
<reference evidence="2 3" key="1">
    <citation type="journal article" date="2016" name="Sci. Rep.">
        <title>The Dendrobium catenatum Lindl. genome sequence provides insights into polysaccharide synthase, floral development and adaptive evolution.</title>
        <authorList>
            <person name="Zhang G.Q."/>
            <person name="Xu Q."/>
            <person name="Bian C."/>
            <person name="Tsai W.C."/>
            <person name="Yeh C.M."/>
            <person name="Liu K.W."/>
            <person name="Yoshida K."/>
            <person name="Zhang L.S."/>
            <person name="Chang S.B."/>
            <person name="Chen F."/>
            <person name="Shi Y."/>
            <person name="Su Y.Y."/>
            <person name="Zhang Y.Q."/>
            <person name="Chen L.J."/>
            <person name="Yin Y."/>
            <person name="Lin M."/>
            <person name="Huang H."/>
            <person name="Deng H."/>
            <person name="Wang Z.W."/>
            <person name="Zhu S.L."/>
            <person name="Zhao X."/>
            <person name="Deng C."/>
            <person name="Niu S.C."/>
            <person name="Huang J."/>
            <person name="Wang M."/>
            <person name="Liu G.H."/>
            <person name="Yang H.J."/>
            <person name="Xiao X.J."/>
            <person name="Hsiao Y.Y."/>
            <person name="Wu W.L."/>
            <person name="Chen Y.Y."/>
            <person name="Mitsuda N."/>
            <person name="Ohme-Takagi M."/>
            <person name="Luo Y.B."/>
            <person name="Van de Peer Y."/>
            <person name="Liu Z.J."/>
        </authorList>
    </citation>
    <scope>NUCLEOTIDE SEQUENCE [LARGE SCALE GENOMIC DNA]</scope>
    <source>
        <tissue evidence="2">The whole plant</tissue>
    </source>
</reference>
<evidence type="ECO:0000313" key="2">
    <source>
        <dbReference type="EMBL" id="PKU78838.1"/>
    </source>
</evidence>
<reference evidence="2 3" key="2">
    <citation type="journal article" date="2017" name="Nature">
        <title>The Apostasia genome and the evolution of orchids.</title>
        <authorList>
            <person name="Zhang G.Q."/>
            <person name="Liu K.W."/>
            <person name="Li Z."/>
            <person name="Lohaus R."/>
            <person name="Hsiao Y.Y."/>
            <person name="Niu S.C."/>
            <person name="Wang J.Y."/>
            <person name="Lin Y.C."/>
            <person name="Xu Q."/>
            <person name="Chen L.J."/>
            <person name="Yoshida K."/>
            <person name="Fujiwara S."/>
            <person name="Wang Z.W."/>
            <person name="Zhang Y.Q."/>
            <person name="Mitsuda N."/>
            <person name="Wang M."/>
            <person name="Liu G.H."/>
            <person name="Pecoraro L."/>
            <person name="Huang H.X."/>
            <person name="Xiao X.J."/>
            <person name="Lin M."/>
            <person name="Wu X.Y."/>
            <person name="Wu W.L."/>
            <person name="Chen Y.Y."/>
            <person name="Chang S.B."/>
            <person name="Sakamoto S."/>
            <person name="Ohme-Takagi M."/>
            <person name="Yagi M."/>
            <person name="Zeng S.J."/>
            <person name="Shen C.Y."/>
            <person name="Yeh C.M."/>
            <person name="Luo Y.B."/>
            <person name="Tsai W.C."/>
            <person name="Van de Peer Y."/>
            <person name="Liu Z.J."/>
        </authorList>
    </citation>
    <scope>NUCLEOTIDE SEQUENCE [LARGE SCALE GENOMIC DNA]</scope>
    <source>
        <tissue evidence="2">The whole plant</tissue>
    </source>
</reference>
<name>A0A2I0WT51_9ASPA</name>